<evidence type="ECO:0000313" key="2">
    <source>
        <dbReference type="Proteomes" id="UP000825729"/>
    </source>
</evidence>
<dbReference type="AlphaFoldDB" id="A0AAV7E543"/>
<dbReference type="EMBL" id="JAINDJ010000007">
    <property type="protein sequence ID" value="KAG9442976.1"/>
    <property type="molecule type" value="Genomic_DNA"/>
</dbReference>
<dbReference type="Proteomes" id="UP000825729">
    <property type="component" value="Unassembled WGS sequence"/>
</dbReference>
<organism evidence="1 2">
    <name type="scientific">Aristolochia fimbriata</name>
    <name type="common">White veined hardy Dutchman's pipe vine</name>
    <dbReference type="NCBI Taxonomy" id="158543"/>
    <lineage>
        <taxon>Eukaryota</taxon>
        <taxon>Viridiplantae</taxon>
        <taxon>Streptophyta</taxon>
        <taxon>Embryophyta</taxon>
        <taxon>Tracheophyta</taxon>
        <taxon>Spermatophyta</taxon>
        <taxon>Magnoliopsida</taxon>
        <taxon>Magnoliidae</taxon>
        <taxon>Piperales</taxon>
        <taxon>Aristolochiaceae</taxon>
        <taxon>Aristolochia</taxon>
    </lineage>
</organism>
<accession>A0AAV7E543</accession>
<evidence type="ECO:0000313" key="1">
    <source>
        <dbReference type="EMBL" id="KAG9442976.1"/>
    </source>
</evidence>
<proteinExistence type="predicted"/>
<sequence>MSLSLFSYKRLLGVAESASSSSSFAVLRDATAQVTEFAGDILKGKSWRMMFGQGCYNAFFGMGGIGKANVVHSFLVKCLHHVHGRLHGMRQDKKQTKVFLNGCAVVLQAWLFEHIIYMDNLSLGVKCPNFKEEHVPRIRGEIATTILRSEVTICEDLITDSSRDWP</sequence>
<gene>
    <name evidence="1" type="ORF">H6P81_018830</name>
</gene>
<protein>
    <submittedName>
        <fullName evidence="1">Uncharacterized protein</fullName>
    </submittedName>
</protein>
<reference evidence="1 2" key="1">
    <citation type="submission" date="2021-07" db="EMBL/GenBank/DDBJ databases">
        <title>The Aristolochia fimbriata genome: insights into angiosperm evolution, floral development and chemical biosynthesis.</title>
        <authorList>
            <person name="Jiao Y."/>
        </authorList>
    </citation>
    <scope>NUCLEOTIDE SEQUENCE [LARGE SCALE GENOMIC DNA]</scope>
    <source>
        <strain evidence="1">IBCAS-2021</strain>
        <tissue evidence="1">Leaf</tissue>
    </source>
</reference>
<name>A0AAV7E543_ARIFI</name>
<keyword evidence="2" id="KW-1185">Reference proteome</keyword>
<comment type="caution">
    <text evidence="1">The sequence shown here is derived from an EMBL/GenBank/DDBJ whole genome shotgun (WGS) entry which is preliminary data.</text>
</comment>